<dbReference type="InterPro" id="IPR013762">
    <property type="entry name" value="Integrase-like_cat_sf"/>
</dbReference>
<evidence type="ECO:0000313" key="6">
    <source>
        <dbReference type="EMBL" id="MDT8903587.1"/>
    </source>
</evidence>
<dbReference type="PROSITE" id="PS51898">
    <property type="entry name" value="TYR_RECOMBINASE"/>
    <property type="match status" value="1"/>
</dbReference>
<keyword evidence="4" id="KW-0233">DNA recombination</keyword>
<keyword evidence="2" id="KW-0229">DNA integration</keyword>
<dbReference type="InterPro" id="IPR050808">
    <property type="entry name" value="Phage_Integrase"/>
</dbReference>
<reference evidence="6 7" key="1">
    <citation type="submission" date="2023-07" db="EMBL/GenBank/DDBJ databases">
        <title>The novel representative of Negativicutes class, Anaeroselena agilis gen. nov. sp. nov.</title>
        <authorList>
            <person name="Prokofeva M.I."/>
            <person name="Elcheninov A.G."/>
            <person name="Klyukina A."/>
            <person name="Kublanov I.V."/>
            <person name="Frolov E.N."/>
            <person name="Podosokorskaya O.A."/>
        </authorList>
    </citation>
    <scope>NUCLEOTIDE SEQUENCE [LARGE SCALE GENOMIC DNA]</scope>
    <source>
        <strain evidence="6 7">4137-cl</strain>
    </source>
</reference>
<name>A0ABU3P4I8_9FIRM</name>
<evidence type="ECO:0000256" key="2">
    <source>
        <dbReference type="ARBA" id="ARBA00022908"/>
    </source>
</evidence>
<evidence type="ECO:0000259" key="5">
    <source>
        <dbReference type="PROSITE" id="PS51898"/>
    </source>
</evidence>
<dbReference type="Gene3D" id="1.10.150.130">
    <property type="match status" value="1"/>
</dbReference>
<dbReference type="InterPro" id="IPR004107">
    <property type="entry name" value="Integrase_SAM-like_N"/>
</dbReference>
<dbReference type="Proteomes" id="UP001254848">
    <property type="component" value="Unassembled WGS sequence"/>
</dbReference>
<dbReference type="InterPro" id="IPR010998">
    <property type="entry name" value="Integrase_recombinase_N"/>
</dbReference>
<evidence type="ECO:0000256" key="1">
    <source>
        <dbReference type="ARBA" id="ARBA00008857"/>
    </source>
</evidence>
<dbReference type="InterPro" id="IPR002104">
    <property type="entry name" value="Integrase_catalytic"/>
</dbReference>
<comment type="caution">
    <text evidence="6">The sequence shown here is derived from an EMBL/GenBank/DDBJ whole genome shotgun (WGS) entry which is preliminary data.</text>
</comment>
<keyword evidence="7" id="KW-1185">Reference proteome</keyword>
<dbReference type="Pfam" id="PF14659">
    <property type="entry name" value="Phage_int_SAM_3"/>
    <property type="match status" value="1"/>
</dbReference>
<evidence type="ECO:0000313" key="7">
    <source>
        <dbReference type="Proteomes" id="UP001254848"/>
    </source>
</evidence>
<proteinExistence type="inferred from homology"/>
<gene>
    <name evidence="6" type="ORF">Q4T40_20365</name>
</gene>
<feature type="domain" description="Tyr recombinase" evidence="5">
    <location>
        <begin position="186"/>
        <end position="398"/>
    </location>
</feature>
<dbReference type="RefSeq" id="WP_413782040.1">
    <property type="nucleotide sequence ID" value="NZ_JAUOZS010000001.1"/>
</dbReference>
<evidence type="ECO:0000256" key="3">
    <source>
        <dbReference type="ARBA" id="ARBA00023125"/>
    </source>
</evidence>
<dbReference type="CDD" id="cd01189">
    <property type="entry name" value="INT_ICEBs1_C_like"/>
    <property type="match status" value="1"/>
</dbReference>
<dbReference type="Pfam" id="PF00589">
    <property type="entry name" value="Phage_integrase"/>
    <property type="match status" value="1"/>
</dbReference>
<organism evidence="6 7">
    <name type="scientific">Anaeroselena agilis</name>
    <dbReference type="NCBI Taxonomy" id="3063788"/>
    <lineage>
        <taxon>Bacteria</taxon>
        <taxon>Bacillati</taxon>
        <taxon>Bacillota</taxon>
        <taxon>Negativicutes</taxon>
        <taxon>Acetonemataceae</taxon>
        <taxon>Anaeroselena</taxon>
    </lineage>
</organism>
<sequence>MKGKGKKYGEGHVDWRKSSARVIFYHKGERFVLPLGVVSEKEADLARLQFILDVKSGKVLPRAAQKEIDSKEMTFAHYTAVWLEDRKPLASAKTFHEDKRRIESRILPVFGAKKLAAITGFELDQYVKGLLARPWKNGDKTFKPLSDQSRKHYFRLLFSMFEQACAWGFIPTNPMKGLKAPSATNKKTAFYSISDLADFWRVFPDSQLQRALLIHIAWTLGLRREELSGLRWSDIDFDSLTATVQNCRIYIPGQGVLDKGPKNGKPRSVGVTPQVLEVLTLYKAEYDNAKVAWKKQWLGKDLVFVKLEEKGAPYNPSTIDHWLDEYLEDNGLPHITLHGFRHTMGSLLHEAGMNTVTISELLGHSTKQAEFLGGYESAPRVTRTYLHGSKDATTKMTGLMSEIFDQVMLLKAQSSQTSSQDTPQEA</sequence>
<evidence type="ECO:0000256" key="4">
    <source>
        <dbReference type="ARBA" id="ARBA00023172"/>
    </source>
</evidence>
<dbReference type="SUPFAM" id="SSF56349">
    <property type="entry name" value="DNA breaking-rejoining enzymes"/>
    <property type="match status" value="1"/>
</dbReference>
<dbReference type="Gene3D" id="1.10.443.10">
    <property type="entry name" value="Intergrase catalytic core"/>
    <property type="match status" value="1"/>
</dbReference>
<accession>A0ABU3P4I8</accession>
<keyword evidence="3" id="KW-0238">DNA-binding</keyword>
<dbReference type="PANTHER" id="PTHR30629">
    <property type="entry name" value="PROPHAGE INTEGRASE"/>
    <property type="match status" value="1"/>
</dbReference>
<dbReference type="InterPro" id="IPR011010">
    <property type="entry name" value="DNA_brk_join_enz"/>
</dbReference>
<dbReference type="EMBL" id="JAUOZS010000001">
    <property type="protein sequence ID" value="MDT8903587.1"/>
    <property type="molecule type" value="Genomic_DNA"/>
</dbReference>
<comment type="similarity">
    <text evidence="1">Belongs to the 'phage' integrase family.</text>
</comment>
<protein>
    <submittedName>
        <fullName evidence="6">Tyrosine-type recombinase/integrase</fullName>
    </submittedName>
</protein>
<dbReference type="PANTHER" id="PTHR30629:SF2">
    <property type="entry name" value="PROPHAGE INTEGRASE INTS-RELATED"/>
    <property type="match status" value="1"/>
</dbReference>